<comment type="caution">
    <text evidence="2">The sequence shown here is derived from an EMBL/GenBank/DDBJ whole genome shotgun (WGS) entry which is preliminary data.</text>
</comment>
<proteinExistence type="predicted"/>
<gene>
    <name evidence="2" type="ORF">GCM10010211_65630</name>
</gene>
<dbReference type="EMBL" id="BMRP01000035">
    <property type="protein sequence ID" value="GGU89951.1"/>
    <property type="molecule type" value="Genomic_DNA"/>
</dbReference>
<organism evidence="2 3">
    <name type="scientific">Streptomyces albospinus</name>
    <dbReference type="NCBI Taxonomy" id="285515"/>
    <lineage>
        <taxon>Bacteria</taxon>
        <taxon>Bacillati</taxon>
        <taxon>Actinomycetota</taxon>
        <taxon>Actinomycetes</taxon>
        <taxon>Kitasatosporales</taxon>
        <taxon>Streptomycetaceae</taxon>
        <taxon>Streptomyces</taxon>
    </lineage>
</organism>
<name>A0ABQ2VM12_9ACTN</name>
<accession>A0ABQ2VM12</accession>
<dbReference type="Proteomes" id="UP000654471">
    <property type="component" value="Unassembled WGS sequence"/>
</dbReference>
<evidence type="ECO:0000256" key="1">
    <source>
        <dbReference type="SAM" id="MobiDB-lite"/>
    </source>
</evidence>
<sequence>MIWLKGSSHDRARLSRRSHDRGPAAAVPRPVGCAARQGWCALGAVLPGKESVAKYAFSLPPDAVDRIEGEFSPDAKRWEDDYGSGPAS</sequence>
<evidence type="ECO:0000313" key="2">
    <source>
        <dbReference type="EMBL" id="GGU89951.1"/>
    </source>
</evidence>
<keyword evidence="3" id="KW-1185">Reference proteome</keyword>
<protein>
    <submittedName>
        <fullName evidence="2">Uncharacterized protein</fullName>
    </submittedName>
</protein>
<reference evidence="3" key="1">
    <citation type="journal article" date="2019" name="Int. J. Syst. Evol. Microbiol.">
        <title>The Global Catalogue of Microorganisms (GCM) 10K type strain sequencing project: providing services to taxonomists for standard genome sequencing and annotation.</title>
        <authorList>
            <consortium name="The Broad Institute Genomics Platform"/>
            <consortium name="The Broad Institute Genome Sequencing Center for Infectious Disease"/>
            <person name="Wu L."/>
            <person name="Ma J."/>
        </authorList>
    </citation>
    <scope>NUCLEOTIDE SEQUENCE [LARGE SCALE GENOMIC DNA]</scope>
    <source>
        <strain evidence="3">JCM 3399</strain>
    </source>
</reference>
<evidence type="ECO:0000313" key="3">
    <source>
        <dbReference type="Proteomes" id="UP000654471"/>
    </source>
</evidence>
<feature type="region of interest" description="Disordered" evidence="1">
    <location>
        <begin position="1"/>
        <end position="28"/>
    </location>
</feature>